<reference evidence="4" key="1">
    <citation type="journal article" date="2019" name="Int. J. Syst. Evol. Microbiol.">
        <title>The Global Catalogue of Microorganisms (GCM) 10K type strain sequencing project: providing services to taxonomists for standard genome sequencing and annotation.</title>
        <authorList>
            <consortium name="The Broad Institute Genomics Platform"/>
            <consortium name="The Broad Institute Genome Sequencing Center for Infectious Disease"/>
            <person name="Wu L."/>
            <person name="Ma J."/>
        </authorList>
    </citation>
    <scope>NUCLEOTIDE SEQUENCE [LARGE SCALE GENOMIC DNA]</scope>
    <source>
        <strain evidence="4">CECT 7131</strain>
    </source>
</reference>
<keyword evidence="4" id="KW-1185">Reference proteome</keyword>
<dbReference type="PANTHER" id="PTHR30006:SF2">
    <property type="entry name" value="ABC TRANSPORTER SUBSTRATE-BINDING PROTEIN"/>
    <property type="match status" value="1"/>
</dbReference>
<dbReference type="EMBL" id="JAUFPN010000107">
    <property type="protein sequence ID" value="MDN3564571.1"/>
    <property type="molecule type" value="Genomic_DNA"/>
</dbReference>
<dbReference type="SUPFAM" id="SSF53850">
    <property type="entry name" value="Periplasmic binding protein-like II"/>
    <property type="match status" value="1"/>
</dbReference>
<comment type="caution">
    <text evidence="3">The sequence shown here is derived from an EMBL/GenBank/DDBJ whole genome shotgun (WGS) entry which is preliminary data.</text>
</comment>
<protein>
    <submittedName>
        <fullName evidence="3">Extracellular solute-binding protein</fullName>
    </submittedName>
</protein>
<sequence>MSITLTRRAALLAGLAAPAFAPSLARAQRAGSVTTAIYPGAWEEAFRELVAPPLKRQHNIELEMQGLFAVDQIAKFAASRGAPPFDCFVLDPGPRITAIDRGMFEKFEVSKLTSRAALPGMLVDDWGVGCNAQVVGVAYNPKKLPKPTGYADLLKDPWVSRLGLTGFGTTFGTVSLIELAKVFGGSETNIEPALAELKKVLPKIAAVSSPAALPGLFQQGQCDVIYTNTQTVTTLKDRGVDIEFAVPSTGATAFFTTLHIAKGCENIENAYKYIDIVVGRAVQDALQKAPYNFVPVNTGVPLGAGLPMKSLAEMSSFNTHDWSKINPLRGGWIERFNREMAK</sequence>
<evidence type="ECO:0000256" key="1">
    <source>
        <dbReference type="ARBA" id="ARBA00022729"/>
    </source>
</evidence>
<dbReference type="RefSeq" id="WP_290316371.1">
    <property type="nucleotide sequence ID" value="NZ_JAUFPN010000107.1"/>
</dbReference>
<dbReference type="Gene3D" id="3.40.190.10">
    <property type="entry name" value="Periplasmic binding protein-like II"/>
    <property type="match status" value="2"/>
</dbReference>
<feature type="chain" id="PRO_5045605273" evidence="2">
    <location>
        <begin position="22"/>
        <end position="342"/>
    </location>
</feature>
<dbReference type="Pfam" id="PF13416">
    <property type="entry name" value="SBP_bac_8"/>
    <property type="match status" value="1"/>
</dbReference>
<dbReference type="PANTHER" id="PTHR30006">
    <property type="entry name" value="THIAMINE-BINDING PERIPLASMIC PROTEIN-RELATED"/>
    <property type="match status" value="1"/>
</dbReference>
<dbReference type="InterPro" id="IPR006059">
    <property type="entry name" value="SBP"/>
</dbReference>
<feature type="signal peptide" evidence="2">
    <location>
        <begin position="1"/>
        <end position="21"/>
    </location>
</feature>
<organism evidence="3 4">
    <name type="scientific">Paeniroseomonas aquatica</name>
    <dbReference type="NCBI Taxonomy" id="373043"/>
    <lineage>
        <taxon>Bacteria</taxon>
        <taxon>Pseudomonadati</taxon>
        <taxon>Pseudomonadota</taxon>
        <taxon>Alphaproteobacteria</taxon>
        <taxon>Acetobacterales</taxon>
        <taxon>Acetobacteraceae</taxon>
        <taxon>Paeniroseomonas</taxon>
    </lineage>
</organism>
<evidence type="ECO:0000313" key="3">
    <source>
        <dbReference type="EMBL" id="MDN3564571.1"/>
    </source>
</evidence>
<gene>
    <name evidence="3" type="ORF">QWZ14_09365</name>
</gene>
<dbReference type="Proteomes" id="UP001529369">
    <property type="component" value="Unassembled WGS sequence"/>
</dbReference>
<proteinExistence type="predicted"/>
<keyword evidence="1 2" id="KW-0732">Signal</keyword>
<name>A0ABT8A593_9PROT</name>
<evidence type="ECO:0000256" key="2">
    <source>
        <dbReference type="SAM" id="SignalP"/>
    </source>
</evidence>
<accession>A0ABT8A593</accession>
<evidence type="ECO:0000313" key="4">
    <source>
        <dbReference type="Proteomes" id="UP001529369"/>
    </source>
</evidence>